<keyword evidence="1" id="KW-0472">Membrane</keyword>
<evidence type="ECO:0000259" key="2">
    <source>
        <dbReference type="Pfam" id="PF06580"/>
    </source>
</evidence>
<dbReference type="STRING" id="1477437.SAMN05444682_10196"/>
<dbReference type="InterPro" id="IPR050640">
    <property type="entry name" value="Bact_2-comp_sensor_kinase"/>
</dbReference>
<keyword evidence="4" id="KW-1185">Reference proteome</keyword>
<evidence type="ECO:0000313" key="4">
    <source>
        <dbReference type="Proteomes" id="UP000198670"/>
    </source>
</evidence>
<keyword evidence="3" id="KW-0808">Transferase</keyword>
<keyword evidence="1" id="KW-0812">Transmembrane</keyword>
<reference evidence="3 4" key="1">
    <citation type="submission" date="2016-10" db="EMBL/GenBank/DDBJ databases">
        <authorList>
            <person name="de Groot N.N."/>
        </authorList>
    </citation>
    <scope>NUCLEOTIDE SEQUENCE [LARGE SCALE GENOMIC DNA]</scope>
    <source>
        <strain evidence="3 4">RK1</strain>
    </source>
</reference>
<dbReference type="RefSeq" id="WP_090622508.1">
    <property type="nucleotide sequence ID" value="NZ_FOQO01000001.1"/>
</dbReference>
<dbReference type="AlphaFoldDB" id="A0A1I3CM50"/>
<accession>A0A1I3CM50</accession>
<keyword evidence="1" id="KW-1133">Transmembrane helix</keyword>
<dbReference type="EMBL" id="FOQO01000001">
    <property type="protein sequence ID" value="SFH75508.1"/>
    <property type="molecule type" value="Genomic_DNA"/>
</dbReference>
<dbReference type="GO" id="GO:0016020">
    <property type="term" value="C:membrane"/>
    <property type="evidence" value="ECO:0007669"/>
    <property type="project" value="InterPro"/>
</dbReference>
<dbReference type="Proteomes" id="UP000198670">
    <property type="component" value="Unassembled WGS sequence"/>
</dbReference>
<dbReference type="Pfam" id="PF06580">
    <property type="entry name" value="His_kinase"/>
    <property type="match status" value="1"/>
</dbReference>
<proteinExistence type="predicted"/>
<gene>
    <name evidence="3" type="ORF">SAMN05444682_10196</name>
</gene>
<keyword evidence="3" id="KW-0418">Kinase</keyword>
<feature type="transmembrane region" description="Helical" evidence="1">
    <location>
        <begin position="89"/>
        <end position="109"/>
    </location>
</feature>
<dbReference type="PANTHER" id="PTHR34220">
    <property type="entry name" value="SENSOR HISTIDINE KINASE YPDA"/>
    <property type="match status" value="1"/>
</dbReference>
<dbReference type="GO" id="GO:0000155">
    <property type="term" value="F:phosphorelay sensor kinase activity"/>
    <property type="evidence" value="ECO:0007669"/>
    <property type="project" value="InterPro"/>
</dbReference>
<feature type="transmembrane region" description="Helical" evidence="1">
    <location>
        <begin position="55"/>
        <end position="77"/>
    </location>
</feature>
<organism evidence="3 4">
    <name type="scientific">Parapedobacter indicus</name>
    <dbReference type="NCBI Taxonomy" id="1477437"/>
    <lineage>
        <taxon>Bacteria</taxon>
        <taxon>Pseudomonadati</taxon>
        <taxon>Bacteroidota</taxon>
        <taxon>Sphingobacteriia</taxon>
        <taxon>Sphingobacteriales</taxon>
        <taxon>Sphingobacteriaceae</taxon>
        <taxon>Parapedobacter</taxon>
    </lineage>
</organism>
<dbReference type="OrthoDB" id="9792992at2"/>
<evidence type="ECO:0000313" key="3">
    <source>
        <dbReference type="EMBL" id="SFH75508.1"/>
    </source>
</evidence>
<feature type="domain" description="Signal transduction histidine kinase internal region" evidence="2">
    <location>
        <begin position="181"/>
        <end position="254"/>
    </location>
</feature>
<dbReference type="PANTHER" id="PTHR34220:SF7">
    <property type="entry name" value="SENSOR HISTIDINE KINASE YPDA"/>
    <property type="match status" value="1"/>
</dbReference>
<protein>
    <submittedName>
        <fullName evidence="3">Histidine kinase</fullName>
    </submittedName>
</protein>
<evidence type="ECO:0000256" key="1">
    <source>
        <dbReference type="SAM" id="Phobius"/>
    </source>
</evidence>
<name>A0A1I3CM50_9SPHI</name>
<sequence>MMAAVPRIRRWYRRFKRRHPVPLWAHLAFVAAFVPGYVFLLGLDAMAAPDLATRVVIVAAQFLCFYLAILFLLPRAFRYRRGPWATGGWLIAYLVLDFVLVSCFLLAISLGSGALRFHWDERGYWVSDIINLSAVAVATCYLAGLAGITYQLVAQGIVLYRHRENFRKLLDRKRTTIQALELEWLRLQLDPHLIAGLLSRIRLMSQRDPEELWKAINRVIAIMQYYCSIPPTAAAVPLAEEVVQVKNFLALQELGRSKLYIQVHIAEEALSVWIVPMLLLMLVENQVKHGVLGDPTAPALLRVSPCANSDGLHIITLNHITESSAERETISTGLGQKLIESRLAHKYPHQYQFRYGRDDSGRYRVEVCIHISD</sequence>
<feature type="transmembrane region" description="Helical" evidence="1">
    <location>
        <begin position="21"/>
        <end position="43"/>
    </location>
</feature>
<feature type="transmembrane region" description="Helical" evidence="1">
    <location>
        <begin position="129"/>
        <end position="153"/>
    </location>
</feature>
<dbReference type="InterPro" id="IPR010559">
    <property type="entry name" value="Sig_transdc_His_kin_internal"/>
</dbReference>